<feature type="transmembrane region" description="Helical" evidence="2">
    <location>
        <begin position="934"/>
        <end position="953"/>
    </location>
</feature>
<feature type="region of interest" description="Disordered" evidence="1">
    <location>
        <begin position="39"/>
        <end position="141"/>
    </location>
</feature>
<name>A0A9D1IGD8_9FIRM</name>
<feature type="compositionally biased region" description="Basic and acidic residues" evidence="1">
    <location>
        <begin position="60"/>
        <end position="70"/>
    </location>
</feature>
<dbReference type="AlphaFoldDB" id="A0A9D1IGD8"/>
<dbReference type="Proteomes" id="UP000824071">
    <property type="component" value="Unassembled WGS sequence"/>
</dbReference>
<evidence type="ECO:0000313" key="4">
    <source>
        <dbReference type="Proteomes" id="UP000824071"/>
    </source>
</evidence>
<feature type="transmembrane region" description="Helical" evidence="2">
    <location>
        <begin position="596"/>
        <end position="620"/>
    </location>
</feature>
<gene>
    <name evidence="3" type="ORF">IAC53_07990</name>
</gene>
<feature type="transmembrane region" description="Helical" evidence="2">
    <location>
        <begin position="626"/>
        <end position="654"/>
    </location>
</feature>
<dbReference type="EMBL" id="DVMW01000044">
    <property type="protein sequence ID" value="HIU36528.1"/>
    <property type="molecule type" value="Genomic_DNA"/>
</dbReference>
<evidence type="ECO:0000313" key="3">
    <source>
        <dbReference type="EMBL" id="HIU36528.1"/>
    </source>
</evidence>
<reference evidence="3" key="2">
    <citation type="journal article" date="2021" name="PeerJ">
        <title>Extensive microbial diversity within the chicken gut microbiome revealed by metagenomics and culture.</title>
        <authorList>
            <person name="Gilroy R."/>
            <person name="Ravi A."/>
            <person name="Getino M."/>
            <person name="Pursley I."/>
            <person name="Horton D.L."/>
            <person name="Alikhan N.F."/>
            <person name="Baker D."/>
            <person name="Gharbi K."/>
            <person name="Hall N."/>
            <person name="Watson M."/>
            <person name="Adriaenssens E.M."/>
            <person name="Foster-Nyarko E."/>
            <person name="Jarju S."/>
            <person name="Secka A."/>
            <person name="Antonio M."/>
            <person name="Oren A."/>
            <person name="Chaudhuri R.R."/>
            <person name="La Ragione R."/>
            <person name="Hildebrand F."/>
            <person name="Pallen M.J."/>
        </authorList>
    </citation>
    <scope>NUCLEOTIDE SEQUENCE</scope>
    <source>
        <strain evidence="3">ChiGjej1B1-19959</strain>
    </source>
</reference>
<feature type="transmembrane region" description="Helical" evidence="2">
    <location>
        <begin position="909"/>
        <end position="928"/>
    </location>
</feature>
<evidence type="ECO:0000256" key="1">
    <source>
        <dbReference type="SAM" id="MobiDB-lite"/>
    </source>
</evidence>
<feature type="transmembrane region" description="Helical" evidence="2">
    <location>
        <begin position="439"/>
        <end position="463"/>
    </location>
</feature>
<dbReference type="Gene3D" id="3.40.1110.10">
    <property type="entry name" value="Calcium-transporting ATPase, cytoplasmic domain N"/>
    <property type="match status" value="1"/>
</dbReference>
<evidence type="ECO:0000256" key="2">
    <source>
        <dbReference type="SAM" id="Phobius"/>
    </source>
</evidence>
<sequence length="959" mass="104427">MSEQDILSGLKVDEILDDVKRRKANTERRVWSMDEIDALLSSDAPESHAEPVQAQPEPKPAPEPKPEPKPEPAPQPDLPAQKPAAPHTPSLKELARRKAHMEAAEEPASDADIEPLLAGATPQAEPAPAKEQAGAPAALPGQISIEKTRVFNEVEAHAVRRSDVEHQIGRRVTHTTGKRPDPIGAHGQGLEADPVRDRFLNRPQQNLEKTQEHRELLAKRPPQTIEKPGVIVRKAEAQNADGELQAIPTLVTPEDVLRAQQAESAEAGAPREPEKEPLEDQIRLAGYETEEEPVEQIDESEAEAKLRERQYARAKDFRLFRGMFDENGAAEPDAASPAPQADGRTRVVPELPDENEPEAEASEPEEAPEPRRRARKRTREAPPVRVLREFYGPKDEDAVLELYLAEKRGYTLRLWLSVVFLAASAVSALLVQLTGGFSLFGGSAGVYAALHAVLLMTALLLCIPQWKTAFSALRCRSVSAEGGLLAALLAALVQTAAAFAYPESLTSVPLYSALAFWSLTVYFAGRRKGVQTDIDDFRLLAARYGRFSSVARIEDPDTAFEIGRGLLLGDPDVRYSKKLAFPSDFVRVSKNNDRDLGVYSAALPAVFAAAVVIGAVTGFVRGTVFAGISAAAATVLAGLPAAAVAGAASAFSAVNRRLRSSHAMIASFDAAFDAVTANAVVLDAAELFDGCNCRVCGMKTYHKMRVDEALLYTAAMTIGSGGTLSDVFDAVVLGKREILPPVESLAYEERLGCSGWIYNQRVLVGSRELLLKHNVDAPSREEEQRFKKDGCEVLYLAVEGKTAALFVVEYASDRQISAYLQRLEKYGVTILLRTSDPNITETLVEQYFRLPHNLVKVIGPVAGELFRELKDAPPREEPCAVLHDGTTASALRAFLASFALEEKHRLLQVLLYIGVGLGVLLMAALGFFTGLRQAGVLELLLFEGFWTAVVTLVPRFKKV</sequence>
<dbReference type="GO" id="GO:0000166">
    <property type="term" value="F:nucleotide binding"/>
    <property type="evidence" value="ECO:0007669"/>
    <property type="project" value="InterPro"/>
</dbReference>
<feature type="compositionally biased region" description="Low complexity" evidence="1">
    <location>
        <begin position="120"/>
        <end position="140"/>
    </location>
</feature>
<feature type="compositionally biased region" description="Basic and acidic residues" evidence="1">
    <location>
        <begin position="209"/>
        <end position="218"/>
    </location>
</feature>
<keyword evidence="2" id="KW-0472">Membrane</keyword>
<dbReference type="InterPro" id="IPR023214">
    <property type="entry name" value="HAD_sf"/>
</dbReference>
<keyword evidence="2" id="KW-1133">Transmembrane helix</keyword>
<feature type="compositionally biased region" description="Acidic residues" evidence="1">
    <location>
        <begin position="351"/>
        <end position="367"/>
    </location>
</feature>
<feature type="compositionally biased region" description="Basic and acidic residues" evidence="1">
    <location>
        <begin position="93"/>
        <end position="103"/>
    </location>
</feature>
<feature type="region of interest" description="Disordered" evidence="1">
    <location>
        <begin position="328"/>
        <end position="378"/>
    </location>
</feature>
<feature type="transmembrane region" description="Helical" evidence="2">
    <location>
        <begin position="484"/>
        <end position="502"/>
    </location>
</feature>
<proteinExistence type="predicted"/>
<dbReference type="Gene3D" id="3.40.50.1000">
    <property type="entry name" value="HAD superfamily/HAD-like"/>
    <property type="match status" value="1"/>
</dbReference>
<feature type="compositionally biased region" description="Acidic residues" evidence="1">
    <location>
        <begin position="288"/>
        <end position="301"/>
    </location>
</feature>
<feature type="transmembrane region" description="Helical" evidence="2">
    <location>
        <begin position="508"/>
        <end position="525"/>
    </location>
</feature>
<dbReference type="InterPro" id="IPR023299">
    <property type="entry name" value="ATPase_P-typ_cyto_dom_N"/>
</dbReference>
<accession>A0A9D1IGD8</accession>
<comment type="caution">
    <text evidence="3">The sequence shown here is derived from an EMBL/GenBank/DDBJ whole genome shotgun (WGS) entry which is preliminary data.</text>
</comment>
<organism evidence="3 4">
    <name type="scientific">Candidatus Fimenecus excrementigallinarum</name>
    <dbReference type="NCBI Taxonomy" id="2840816"/>
    <lineage>
        <taxon>Bacteria</taxon>
        <taxon>Bacillati</taxon>
        <taxon>Bacillota</taxon>
        <taxon>Clostridia</taxon>
        <taxon>Candidatus Fimenecus</taxon>
    </lineage>
</organism>
<reference evidence="3" key="1">
    <citation type="submission" date="2020-10" db="EMBL/GenBank/DDBJ databases">
        <authorList>
            <person name="Gilroy R."/>
        </authorList>
    </citation>
    <scope>NUCLEOTIDE SEQUENCE</scope>
    <source>
        <strain evidence="3">ChiGjej1B1-19959</strain>
    </source>
</reference>
<keyword evidence="2" id="KW-0812">Transmembrane</keyword>
<feature type="compositionally biased region" description="Acidic residues" evidence="1">
    <location>
        <begin position="104"/>
        <end position="113"/>
    </location>
</feature>
<feature type="region of interest" description="Disordered" evidence="1">
    <location>
        <begin position="165"/>
        <end position="303"/>
    </location>
</feature>
<feature type="transmembrane region" description="Helical" evidence="2">
    <location>
        <begin position="414"/>
        <end position="433"/>
    </location>
</feature>
<protein>
    <submittedName>
        <fullName evidence="3">Uncharacterized protein</fullName>
    </submittedName>
</protein>
<feature type="compositionally biased region" description="Basic and acidic residues" evidence="1">
    <location>
        <begin position="269"/>
        <end position="282"/>
    </location>
</feature>